<accession>A9P147</accession>
<reference evidence="4" key="1">
    <citation type="submission" date="2007-06" db="EMBL/GenBank/DDBJ databases">
        <title>Full length cDNA sequences from Sitka Spruce (Picea sitchensis).</title>
        <authorList>
            <person name="Ralph S.G."/>
            <person name="Chun H.E."/>
            <person name="Liao N."/>
            <person name="Ali J."/>
            <person name="Reid K."/>
            <person name="Kolosova N."/>
            <person name="Cooper N."/>
            <person name="Cullis C."/>
            <person name="Jancsik S."/>
            <person name="Moore R."/>
            <person name="Mayo M."/>
            <person name="Wagner S."/>
            <person name="Holt R.A."/>
            <person name="Jones S.J.M."/>
            <person name="Marra M.A."/>
            <person name="Ritland C.E."/>
            <person name="Ritland K."/>
            <person name="Bohlmann J."/>
        </authorList>
    </citation>
    <scope>NUCLEOTIDE SEQUENCE</scope>
    <source>
        <tissue evidence="4">Green portion of the leader tissue</tissue>
    </source>
</reference>
<feature type="compositionally biased region" description="Polar residues" evidence="1">
    <location>
        <begin position="17"/>
        <end position="30"/>
    </location>
</feature>
<dbReference type="EMBL" id="EF087364">
    <property type="protein sequence ID" value="ABK26608.1"/>
    <property type="molecule type" value="mRNA"/>
</dbReference>
<reference evidence="3" key="2">
    <citation type="journal article" date="2008" name="BMC Genomics">
        <title>A conifer genomics resource of 200,000 spruce (Picea spp.) ESTs and 6,464 high-quality, sequence-finished full-length cDNAs for Sitka spruce (Picea sitchensis).</title>
        <authorList>
            <person name="Ralph S.G."/>
            <person name="Chun H.J."/>
            <person name="Kolosova N."/>
            <person name="Cooper D."/>
            <person name="Oddy C."/>
            <person name="Ritland C.E."/>
            <person name="Kirkpatrick R."/>
            <person name="Moore R."/>
            <person name="Barber S."/>
            <person name="Holt R.A."/>
            <person name="Jones S.J."/>
            <person name="Marra M.A."/>
            <person name="Douglas C.J."/>
            <person name="Ritland K."/>
            <person name="Bohlmann J."/>
        </authorList>
    </citation>
    <scope>NUCLEOTIDE SEQUENCE</scope>
    <source>
        <tissue evidence="3">Green portion of the leader tissue</tissue>
    </source>
</reference>
<organism evidence="3">
    <name type="scientific">Picea sitchensis</name>
    <name type="common">Sitka spruce</name>
    <name type="synonym">Pinus sitchensis</name>
    <dbReference type="NCBI Taxonomy" id="3332"/>
    <lineage>
        <taxon>Eukaryota</taxon>
        <taxon>Viridiplantae</taxon>
        <taxon>Streptophyta</taxon>
        <taxon>Embryophyta</taxon>
        <taxon>Tracheophyta</taxon>
        <taxon>Spermatophyta</taxon>
        <taxon>Pinopsida</taxon>
        <taxon>Pinidae</taxon>
        <taxon>Conifers I</taxon>
        <taxon>Pinales</taxon>
        <taxon>Pinaceae</taxon>
        <taxon>Picea</taxon>
    </lineage>
</organism>
<dbReference type="OMA" id="CKAFVAV"/>
<protein>
    <submittedName>
        <fullName evidence="3">Uncharacterized protein</fullName>
    </submittedName>
</protein>
<sequence length="130" mass="14458">MAGEVPKEVPKVPSSDPPTTQNNGNNNSGVWKQAYYPNPPESGGNWKQAQYPNPPDRHIPDPSTLKEQWKFAIRQYSRWYSQAWGTAILAGVSFFALGWFIKGSNPLPSLSTSKNNENNNNGDNKPRPTS</sequence>
<feature type="region of interest" description="Disordered" evidence="1">
    <location>
        <begin position="1"/>
        <end position="63"/>
    </location>
</feature>
<name>A9P147_PICSI</name>
<evidence type="ECO:0000256" key="1">
    <source>
        <dbReference type="SAM" id="MobiDB-lite"/>
    </source>
</evidence>
<feature type="compositionally biased region" description="Basic and acidic residues" evidence="1">
    <location>
        <begin position="1"/>
        <end position="10"/>
    </location>
</feature>
<keyword evidence="2" id="KW-0812">Transmembrane</keyword>
<evidence type="ECO:0000313" key="3">
    <source>
        <dbReference type="EMBL" id="ABK26608.1"/>
    </source>
</evidence>
<evidence type="ECO:0000313" key="4">
    <source>
        <dbReference type="EMBL" id="ABR17306.1"/>
    </source>
</evidence>
<keyword evidence="2" id="KW-1133">Transmembrane helix</keyword>
<feature type="transmembrane region" description="Helical" evidence="2">
    <location>
        <begin position="83"/>
        <end position="101"/>
    </location>
</feature>
<keyword evidence="2" id="KW-0472">Membrane</keyword>
<dbReference type="EMBL" id="EF677484">
    <property type="protein sequence ID" value="ABR17306.1"/>
    <property type="molecule type" value="mRNA"/>
</dbReference>
<feature type="region of interest" description="Disordered" evidence="1">
    <location>
        <begin position="106"/>
        <end position="130"/>
    </location>
</feature>
<dbReference type="AlphaFoldDB" id="A9P147"/>
<dbReference type="PANTHER" id="PTHR37186">
    <property type="entry name" value="OS06G0524500 PROTEIN"/>
    <property type="match status" value="1"/>
</dbReference>
<evidence type="ECO:0000256" key="2">
    <source>
        <dbReference type="SAM" id="Phobius"/>
    </source>
</evidence>
<dbReference type="PANTHER" id="PTHR37186:SF1">
    <property type="entry name" value="OS06G0524500 PROTEIN"/>
    <property type="match status" value="1"/>
</dbReference>
<proteinExistence type="evidence at transcript level"/>